<feature type="compositionally biased region" description="Basic and acidic residues" evidence="1">
    <location>
        <begin position="516"/>
        <end position="527"/>
    </location>
</feature>
<feature type="compositionally biased region" description="Acidic residues" evidence="1">
    <location>
        <begin position="44"/>
        <end position="64"/>
    </location>
</feature>
<feature type="region of interest" description="Disordered" evidence="1">
    <location>
        <begin position="1"/>
        <end position="81"/>
    </location>
</feature>
<dbReference type="EMBL" id="CAJPDT010000128">
    <property type="protein sequence ID" value="CAF9940185.1"/>
    <property type="molecule type" value="Genomic_DNA"/>
</dbReference>
<evidence type="ECO:0000256" key="1">
    <source>
        <dbReference type="SAM" id="MobiDB-lite"/>
    </source>
</evidence>
<feature type="compositionally biased region" description="Pro residues" evidence="1">
    <location>
        <begin position="327"/>
        <end position="356"/>
    </location>
</feature>
<protein>
    <submittedName>
        <fullName evidence="2">Uncharacterized protein</fullName>
    </submittedName>
</protein>
<dbReference type="AlphaFoldDB" id="A0A8H3J3U2"/>
<evidence type="ECO:0000313" key="3">
    <source>
        <dbReference type="Proteomes" id="UP000664534"/>
    </source>
</evidence>
<keyword evidence="3" id="KW-1185">Reference proteome</keyword>
<feature type="compositionally biased region" description="Polar residues" evidence="1">
    <location>
        <begin position="298"/>
        <end position="308"/>
    </location>
</feature>
<feature type="compositionally biased region" description="Polar residues" evidence="1">
    <location>
        <begin position="11"/>
        <end position="43"/>
    </location>
</feature>
<evidence type="ECO:0000313" key="2">
    <source>
        <dbReference type="EMBL" id="CAF9940185.1"/>
    </source>
</evidence>
<name>A0A8H3J3U2_9LECA</name>
<dbReference type="Proteomes" id="UP000664534">
    <property type="component" value="Unassembled WGS sequence"/>
</dbReference>
<feature type="region of interest" description="Disordered" evidence="1">
    <location>
        <begin position="491"/>
        <end position="541"/>
    </location>
</feature>
<reference evidence="2" key="1">
    <citation type="submission" date="2021-03" db="EMBL/GenBank/DDBJ databases">
        <authorList>
            <person name="Tagirdzhanova G."/>
        </authorList>
    </citation>
    <scope>NUCLEOTIDE SEQUENCE</scope>
</reference>
<proteinExistence type="predicted"/>
<comment type="caution">
    <text evidence="2">The sequence shown here is derived from an EMBL/GenBank/DDBJ whole genome shotgun (WGS) entry which is preliminary data.</text>
</comment>
<dbReference type="OrthoDB" id="5348779at2759"/>
<gene>
    <name evidence="2" type="ORF">IMSHALPRED_001780</name>
</gene>
<feature type="region of interest" description="Disordered" evidence="1">
    <location>
        <begin position="298"/>
        <end position="371"/>
    </location>
</feature>
<sequence>MSASARKVDGSSVSSSTVEKTMQSSFGGSNTASGDTVNMTSDGEQGESDDQEIIDLVEEGEEEKGNECADQVTETETAQSELGKKPVFHHEIYDRLVNLMSRRGSYTHEPPDHGIDSKNITSFHPDQRDWSFARAYRAPILTLWSEPLGSAPNYRIGYLLFNGRLMLDYAGKPIKAFRNLPLTISSAVKGFRLETWIRQEIHRLHIDDILARLRTRNTPNGRQPLHRRGDLTDRANAFRLKAGLITFRPRNWAVRLQARAYIDSLRTAAQRANNLATDQDLTPDQLATLKKLSKIGSVSATAAPSASERSAPGTVGAPAKVSTPSPTVTPPSRPTHPPRPCPASQPAPASPLPPAPAQNLQDSRDSKPSTCKESYVLTDALEETVAHFKKLTGRNPKATNPTESYSSQWNALQAQFAPIWELQKPAEETPLLFKLRAWTGGINCWDDWRVKVGGEERDREGEIFGQYMDASQEGTAYLGRDGKWRSVRDTWCNSHANTPESPSAGRESSSEEESESPEHETREIREDTSEETSDDEFDDAE</sequence>
<organism evidence="2 3">
    <name type="scientific">Imshaugia aleurites</name>
    <dbReference type="NCBI Taxonomy" id="172621"/>
    <lineage>
        <taxon>Eukaryota</taxon>
        <taxon>Fungi</taxon>
        <taxon>Dikarya</taxon>
        <taxon>Ascomycota</taxon>
        <taxon>Pezizomycotina</taxon>
        <taxon>Lecanoromycetes</taxon>
        <taxon>OSLEUM clade</taxon>
        <taxon>Lecanoromycetidae</taxon>
        <taxon>Lecanorales</taxon>
        <taxon>Lecanorineae</taxon>
        <taxon>Parmeliaceae</taxon>
        <taxon>Imshaugia</taxon>
    </lineage>
</organism>
<feature type="compositionally biased region" description="Acidic residues" evidence="1">
    <location>
        <begin position="528"/>
        <end position="541"/>
    </location>
</feature>
<accession>A0A8H3J3U2</accession>